<keyword evidence="3" id="KW-1185">Reference proteome</keyword>
<organism evidence="2 3">
    <name type="scientific">Halobacillus mangrovi</name>
    <dbReference type="NCBI Taxonomy" id="402384"/>
    <lineage>
        <taxon>Bacteria</taxon>
        <taxon>Bacillati</taxon>
        <taxon>Bacillota</taxon>
        <taxon>Bacilli</taxon>
        <taxon>Bacillales</taxon>
        <taxon>Bacillaceae</taxon>
        <taxon>Halobacillus</taxon>
    </lineage>
</organism>
<dbReference type="Gene3D" id="3.10.450.40">
    <property type="match status" value="2"/>
</dbReference>
<dbReference type="InterPro" id="IPR041401">
    <property type="entry name" value="TseB-like_dom"/>
</dbReference>
<proteinExistence type="predicted"/>
<evidence type="ECO:0000313" key="3">
    <source>
        <dbReference type="Proteomes" id="UP000192527"/>
    </source>
</evidence>
<gene>
    <name evidence="2" type="ORF">HM131_10690</name>
</gene>
<feature type="domain" description="Cell wall elongation regulator TseB-like" evidence="1">
    <location>
        <begin position="31"/>
        <end position="74"/>
    </location>
</feature>
<dbReference type="STRING" id="402384.HM131_10690"/>
<sequence>MTLAVLVTIFLIFFAWMYFEINQDRTAGQEEATKIALEETKLSEVDQVTVYRGKQTVHIVEGKSTQGEHGLVYIDLKEKKVLEQLFKENVMSKEVLKQKWSQSCTGCDFKYIQYAFEENQPVYEMSYIDEKNRYVLDYFKLSGENFDQRFAFRQN</sequence>
<reference evidence="2 3" key="1">
    <citation type="submission" date="2017-04" db="EMBL/GenBank/DDBJ databases">
        <title>The whole genome sequencing and assembly of Halobacillus mangrovi strain.</title>
        <authorList>
            <person name="Lee S.-J."/>
            <person name="Park M.-K."/>
            <person name="Kim J.-Y."/>
            <person name="Lee Y.-J."/>
            <person name="Yi H."/>
            <person name="Bahn Y.-S."/>
            <person name="Kim J.F."/>
            <person name="Lee D.-W."/>
        </authorList>
    </citation>
    <scope>NUCLEOTIDE SEQUENCE [LARGE SCALE GENOMIC DNA]</scope>
    <source>
        <strain evidence="2 3">KTB 131</strain>
    </source>
</reference>
<dbReference type="SUPFAM" id="SSF54403">
    <property type="entry name" value="Cystatin/monellin"/>
    <property type="match status" value="2"/>
</dbReference>
<name>A0A1W5ZVI0_9BACI</name>
<dbReference type="Pfam" id="PF17881">
    <property type="entry name" value="TseB"/>
    <property type="match status" value="1"/>
</dbReference>
<dbReference type="InterPro" id="IPR046350">
    <property type="entry name" value="Cystatin_sf"/>
</dbReference>
<dbReference type="KEGG" id="hmn:HM131_10690"/>
<protein>
    <recommendedName>
        <fullName evidence="1">Cell wall elongation regulator TseB-like domain-containing protein</fullName>
    </recommendedName>
</protein>
<evidence type="ECO:0000313" key="2">
    <source>
        <dbReference type="EMBL" id="ARI77279.1"/>
    </source>
</evidence>
<accession>A0A1W5ZVI0</accession>
<dbReference type="AlphaFoldDB" id="A0A1W5ZVI0"/>
<dbReference type="EMBL" id="CP020772">
    <property type="protein sequence ID" value="ARI77279.1"/>
    <property type="molecule type" value="Genomic_DNA"/>
</dbReference>
<evidence type="ECO:0000259" key="1">
    <source>
        <dbReference type="Pfam" id="PF17881"/>
    </source>
</evidence>
<dbReference type="Proteomes" id="UP000192527">
    <property type="component" value="Chromosome"/>
</dbReference>